<keyword evidence="2" id="KW-0808">Transferase</keyword>
<dbReference type="GO" id="GO:0005524">
    <property type="term" value="F:ATP binding"/>
    <property type="evidence" value="ECO:0007669"/>
    <property type="project" value="UniProtKB-UniRule"/>
</dbReference>
<evidence type="ECO:0000256" key="7">
    <source>
        <dbReference type="SAM" id="MobiDB-lite"/>
    </source>
</evidence>
<dbReference type="GO" id="GO:0007165">
    <property type="term" value="P:signal transduction"/>
    <property type="evidence" value="ECO:0007669"/>
    <property type="project" value="TreeGrafter"/>
</dbReference>
<feature type="binding site" evidence="6">
    <location>
        <position position="148"/>
    </location>
    <ligand>
        <name>ATP</name>
        <dbReference type="ChEBI" id="CHEBI:30616"/>
    </ligand>
</feature>
<dbReference type="PROSITE" id="PS50011">
    <property type="entry name" value="PROTEIN_KINASE_DOM"/>
    <property type="match status" value="1"/>
</dbReference>
<reference evidence="9" key="1">
    <citation type="submission" date="2019-10" db="EMBL/GenBank/DDBJ databases">
        <authorList>
            <consortium name="DOE Joint Genome Institute"/>
            <person name="Kuo A."/>
            <person name="Miyauchi S."/>
            <person name="Kiss E."/>
            <person name="Drula E."/>
            <person name="Kohler A."/>
            <person name="Sanchez-Garcia M."/>
            <person name="Andreopoulos B."/>
            <person name="Barry K.W."/>
            <person name="Bonito G."/>
            <person name="Buee M."/>
            <person name="Carver A."/>
            <person name="Chen C."/>
            <person name="Cichocki N."/>
            <person name="Clum A."/>
            <person name="Culley D."/>
            <person name="Crous P.W."/>
            <person name="Fauchery L."/>
            <person name="Girlanda M."/>
            <person name="Hayes R."/>
            <person name="Keri Z."/>
            <person name="LaButti K."/>
            <person name="Lipzen A."/>
            <person name="Lombard V."/>
            <person name="Magnuson J."/>
            <person name="Maillard F."/>
            <person name="Morin E."/>
            <person name="Murat C."/>
            <person name="Nolan M."/>
            <person name="Ohm R."/>
            <person name="Pangilinan J."/>
            <person name="Pereira M."/>
            <person name="Perotto S."/>
            <person name="Peter M."/>
            <person name="Riley R."/>
            <person name="Sitrit Y."/>
            <person name="Stielow B."/>
            <person name="Szollosi G."/>
            <person name="Zifcakova L."/>
            <person name="Stursova M."/>
            <person name="Spatafora J.W."/>
            <person name="Tedersoo L."/>
            <person name="Vaario L.-M."/>
            <person name="Yamada A."/>
            <person name="Yan M."/>
            <person name="Wang P."/>
            <person name="Xu J."/>
            <person name="Bruns T."/>
            <person name="Baldrian P."/>
            <person name="Vilgalys R."/>
            <person name="Henrissat B."/>
            <person name="Grigoriev I.V."/>
            <person name="Hibbett D."/>
            <person name="Nagy L.G."/>
            <person name="Martin F.M."/>
        </authorList>
    </citation>
    <scope>NUCLEOTIDE SEQUENCE</scope>
    <source>
        <strain evidence="9">BED1</strain>
    </source>
</reference>
<dbReference type="PANTHER" id="PTHR43895:SF152">
    <property type="entry name" value="SERINE_THREONINE-PROTEIN KINASE TOS3"/>
    <property type="match status" value="1"/>
</dbReference>
<comment type="caution">
    <text evidence="9">The sequence shown here is derived from an EMBL/GenBank/DDBJ whole genome shotgun (WGS) entry which is preliminary data.</text>
</comment>
<dbReference type="CDD" id="cd14008">
    <property type="entry name" value="STKc_LKB1_CaMKK"/>
    <property type="match status" value="1"/>
</dbReference>
<sequence length="967" mass="107887">MCNERSKERYVLVLGGVRSPVADHSLSCSKGHPPTRPCFLSTTTPSSISRPYLPVSSLCCSLTALHVVHVAMTTNQDSLDTALAGEPAQPFDPPGSVRMTQELHFRYSDDRRPRVNQYLRSHRVGKGQHGEVWVCWDLSSNRREVAIKAVKRNNPRAEKMNLLRRRNLPTSPHTPLTDKLGSLEQKIRKEIAIMKKCRHGHIVRLLEVIDDKLNDRIYMVMEYLGGGEIKWRNEHNQPILQVDQCQRICRDVILGLEYLHYQGIIHRDIKPANLLWTADRQMVKITDFGVSHFSYAQRLAAAGRGQVALDDPNDPILLDDSDLSKRAGTPPFLAPEVIAEYTSTEPSPIISASATSTTLHSNKSATHINSSSTIKGLPAIPHRQPITKAIDVWALGVTLYCLLFGHIPFRAPDSSEYVLYHVICNSDWEPDEYMGSDRKSTGGRRPHKSHSGCIVMSLLDKFLQKDVRKRITLNDAKRYPWFLGDIPNSDEWLSQTSPSKVDMVMVTENETRTAMTTARFTWGWQKRLTNRISSLFRTVRSPRPSRLSARDDDNTTGVHSHSGVVPVGRHKSATARLTGPEITEKAKKRTVRSAIPRDDSTPNIDRRREKSIERWARSAANGSSRDPNTNSTRLAAGRRGSGTPVEIHPQYVANSSRSTGSQTRPSSRGKDGSSTPLPDDARSRHRFSLTSMWRHSSQKTASQASSPLDSSSGASIYQEDPLIPGPSIDIMARRSDEVLRHHGKEGYSRSVHHNHGVLTAARRASSWGEPMNYVEDVTSLNSGEQDGIDDDAMFLGAGGVEPTTLVSNLPLGLNQATEAINHTSTGLRHPQPERLHLGPSVHICCDIPPQDSALNRHHRSATTSPSPLHHVAYESDLNQTSDEEYESLDSDSSFFRDTRSREHEREVFRANASQMYKEDDESDEETSPIEFKRRRPSVSVTAASPPPPTPLLDLENGNIRVAPCNGY</sequence>
<keyword evidence="10" id="KW-1185">Reference proteome</keyword>
<dbReference type="PANTHER" id="PTHR43895">
    <property type="entry name" value="CALCIUM/CALMODULIN-DEPENDENT PROTEIN KINASE KINASE-RELATED"/>
    <property type="match status" value="1"/>
</dbReference>
<dbReference type="GO" id="GO:0004674">
    <property type="term" value="F:protein serine/threonine kinase activity"/>
    <property type="evidence" value="ECO:0007669"/>
    <property type="project" value="UniProtKB-KW"/>
</dbReference>
<feature type="compositionally biased region" description="Polar residues" evidence="7">
    <location>
        <begin position="652"/>
        <end position="676"/>
    </location>
</feature>
<dbReference type="InterPro" id="IPR011009">
    <property type="entry name" value="Kinase-like_dom_sf"/>
</dbReference>
<feature type="compositionally biased region" description="Basic and acidic residues" evidence="7">
    <location>
        <begin position="595"/>
        <end position="616"/>
    </location>
</feature>
<evidence type="ECO:0000256" key="3">
    <source>
        <dbReference type="ARBA" id="ARBA00022741"/>
    </source>
</evidence>
<feature type="compositionally biased region" description="Polar residues" evidence="7">
    <location>
        <begin position="688"/>
        <end position="700"/>
    </location>
</feature>
<dbReference type="AlphaFoldDB" id="A0AAD4BUK9"/>
<dbReference type="PROSITE" id="PS00107">
    <property type="entry name" value="PROTEIN_KINASE_ATP"/>
    <property type="match status" value="1"/>
</dbReference>
<evidence type="ECO:0000313" key="9">
    <source>
        <dbReference type="EMBL" id="KAF8440471.1"/>
    </source>
</evidence>
<keyword evidence="3 6" id="KW-0547">Nucleotide-binding</keyword>
<keyword evidence="4 9" id="KW-0418">Kinase</keyword>
<feature type="compositionally biased region" description="Low complexity" evidence="7">
    <location>
        <begin position="701"/>
        <end position="715"/>
    </location>
</feature>
<dbReference type="Gene3D" id="1.10.510.10">
    <property type="entry name" value="Transferase(Phosphotransferase) domain 1"/>
    <property type="match status" value="1"/>
</dbReference>
<dbReference type="SUPFAM" id="SSF56112">
    <property type="entry name" value="Protein kinase-like (PK-like)"/>
    <property type="match status" value="1"/>
</dbReference>
<dbReference type="InterPro" id="IPR000719">
    <property type="entry name" value="Prot_kinase_dom"/>
</dbReference>
<evidence type="ECO:0000256" key="1">
    <source>
        <dbReference type="ARBA" id="ARBA00022527"/>
    </source>
</evidence>
<dbReference type="Gene3D" id="3.30.200.20">
    <property type="entry name" value="Phosphorylase Kinase, domain 1"/>
    <property type="match status" value="1"/>
</dbReference>
<evidence type="ECO:0000256" key="6">
    <source>
        <dbReference type="PROSITE-ProRule" id="PRU10141"/>
    </source>
</evidence>
<feature type="compositionally biased region" description="Low complexity" evidence="7">
    <location>
        <begin position="557"/>
        <end position="567"/>
    </location>
</feature>
<gene>
    <name evidence="9" type="ORF">L210DRAFT_2157244</name>
</gene>
<protein>
    <submittedName>
        <fullName evidence="9">Kinase-like domain-containing protein</fullName>
    </submittedName>
</protein>
<keyword evidence="1" id="KW-0723">Serine/threonine-protein kinase</keyword>
<dbReference type="Proteomes" id="UP001194468">
    <property type="component" value="Unassembled WGS sequence"/>
</dbReference>
<feature type="compositionally biased region" description="Acidic residues" evidence="7">
    <location>
        <begin position="918"/>
        <end position="927"/>
    </location>
</feature>
<organism evidence="9 10">
    <name type="scientific">Boletus edulis BED1</name>
    <dbReference type="NCBI Taxonomy" id="1328754"/>
    <lineage>
        <taxon>Eukaryota</taxon>
        <taxon>Fungi</taxon>
        <taxon>Dikarya</taxon>
        <taxon>Basidiomycota</taxon>
        <taxon>Agaricomycotina</taxon>
        <taxon>Agaricomycetes</taxon>
        <taxon>Agaricomycetidae</taxon>
        <taxon>Boletales</taxon>
        <taxon>Boletineae</taxon>
        <taxon>Boletaceae</taxon>
        <taxon>Boletoideae</taxon>
        <taxon>Boletus</taxon>
    </lineage>
</organism>
<reference evidence="9" key="2">
    <citation type="journal article" date="2020" name="Nat. Commun.">
        <title>Large-scale genome sequencing of mycorrhizal fungi provides insights into the early evolution of symbiotic traits.</title>
        <authorList>
            <person name="Miyauchi S."/>
            <person name="Kiss E."/>
            <person name="Kuo A."/>
            <person name="Drula E."/>
            <person name="Kohler A."/>
            <person name="Sanchez-Garcia M."/>
            <person name="Morin E."/>
            <person name="Andreopoulos B."/>
            <person name="Barry K.W."/>
            <person name="Bonito G."/>
            <person name="Buee M."/>
            <person name="Carver A."/>
            <person name="Chen C."/>
            <person name="Cichocki N."/>
            <person name="Clum A."/>
            <person name="Culley D."/>
            <person name="Crous P.W."/>
            <person name="Fauchery L."/>
            <person name="Girlanda M."/>
            <person name="Hayes R.D."/>
            <person name="Keri Z."/>
            <person name="LaButti K."/>
            <person name="Lipzen A."/>
            <person name="Lombard V."/>
            <person name="Magnuson J."/>
            <person name="Maillard F."/>
            <person name="Murat C."/>
            <person name="Nolan M."/>
            <person name="Ohm R.A."/>
            <person name="Pangilinan J."/>
            <person name="Pereira M.F."/>
            <person name="Perotto S."/>
            <person name="Peter M."/>
            <person name="Pfister S."/>
            <person name="Riley R."/>
            <person name="Sitrit Y."/>
            <person name="Stielow J.B."/>
            <person name="Szollosi G."/>
            <person name="Zifcakova L."/>
            <person name="Stursova M."/>
            <person name="Spatafora J.W."/>
            <person name="Tedersoo L."/>
            <person name="Vaario L.M."/>
            <person name="Yamada A."/>
            <person name="Yan M."/>
            <person name="Wang P."/>
            <person name="Xu J."/>
            <person name="Bruns T."/>
            <person name="Baldrian P."/>
            <person name="Vilgalys R."/>
            <person name="Dunand C."/>
            <person name="Henrissat B."/>
            <person name="Grigoriev I.V."/>
            <person name="Hibbett D."/>
            <person name="Nagy L.G."/>
            <person name="Martin F.M."/>
        </authorList>
    </citation>
    <scope>NUCLEOTIDE SEQUENCE</scope>
    <source>
        <strain evidence="9">BED1</strain>
    </source>
</reference>
<dbReference type="Pfam" id="PF00069">
    <property type="entry name" value="Pkinase"/>
    <property type="match status" value="2"/>
</dbReference>
<evidence type="ECO:0000259" key="8">
    <source>
        <dbReference type="PROSITE" id="PS50011"/>
    </source>
</evidence>
<name>A0AAD4BUK9_BOLED</name>
<accession>A0AAD4BUK9</accession>
<dbReference type="SMART" id="SM00220">
    <property type="entry name" value="S_TKc"/>
    <property type="match status" value="1"/>
</dbReference>
<evidence type="ECO:0000256" key="4">
    <source>
        <dbReference type="ARBA" id="ARBA00022777"/>
    </source>
</evidence>
<dbReference type="EMBL" id="WHUW01000012">
    <property type="protein sequence ID" value="KAF8440471.1"/>
    <property type="molecule type" value="Genomic_DNA"/>
</dbReference>
<proteinExistence type="predicted"/>
<keyword evidence="5 6" id="KW-0067">ATP-binding</keyword>
<evidence type="ECO:0000313" key="10">
    <source>
        <dbReference type="Proteomes" id="UP001194468"/>
    </source>
</evidence>
<dbReference type="InterPro" id="IPR017441">
    <property type="entry name" value="Protein_kinase_ATP_BS"/>
</dbReference>
<feature type="domain" description="Protein kinase" evidence="8">
    <location>
        <begin position="118"/>
        <end position="482"/>
    </location>
</feature>
<feature type="region of interest" description="Disordered" evidence="7">
    <location>
        <begin position="540"/>
        <end position="726"/>
    </location>
</feature>
<evidence type="ECO:0000256" key="2">
    <source>
        <dbReference type="ARBA" id="ARBA00022679"/>
    </source>
</evidence>
<feature type="region of interest" description="Disordered" evidence="7">
    <location>
        <begin position="903"/>
        <end position="955"/>
    </location>
</feature>
<evidence type="ECO:0000256" key="5">
    <source>
        <dbReference type="ARBA" id="ARBA00022840"/>
    </source>
</evidence>
<feature type="compositionally biased region" description="Polar residues" evidence="7">
    <location>
        <begin position="620"/>
        <end position="633"/>
    </location>
</feature>